<dbReference type="InterPro" id="IPR036388">
    <property type="entry name" value="WH-like_DNA-bd_sf"/>
</dbReference>
<dbReference type="PANTHER" id="PTHR43133:SF62">
    <property type="entry name" value="RNA POLYMERASE SIGMA FACTOR SIGZ"/>
    <property type="match status" value="1"/>
</dbReference>
<dbReference type="SUPFAM" id="SSF88946">
    <property type="entry name" value="Sigma2 domain of RNA polymerase sigma factors"/>
    <property type="match status" value="1"/>
</dbReference>
<dbReference type="EMBL" id="OX336137">
    <property type="protein sequence ID" value="CAI2717130.1"/>
    <property type="molecule type" value="Genomic_DNA"/>
</dbReference>
<keyword evidence="8" id="KW-1185">Reference proteome</keyword>
<comment type="similarity">
    <text evidence="1">Belongs to the sigma-70 factor family. ECF subfamily.</text>
</comment>
<evidence type="ECO:0000313" key="8">
    <source>
        <dbReference type="Proteomes" id="UP001157733"/>
    </source>
</evidence>
<reference evidence="7 8" key="1">
    <citation type="submission" date="2022-09" db="EMBL/GenBank/DDBJ databases">
        <authorList>
            <person name="Kop L."/>
        </authorList>
    </citation>
    <scope>NUCLEOTIDE SEQUENCE [LARGE SCALE GENOMIC DNA]</scope>
    <source>
        <strain evidence="7 8">347</strain>
    </source>
</reference>
<dbReference type="NCBIfam" id="TIGR02937">
    <property type="entry name" value="sigma70-ECF"/>
    <property type="match status" value="1"/>
</dbReference>
<feature type="domain" description="RNA polymerase sigma factor 70 region 4 type 2" evidence="6">
    <location>
        <begin position="99"/>
        <end position="151"/>
    </location>
</feature>
<dbReference type="Gene3D" id="1.10.10.10">
    <property type="entry name" value="Winged helix-like DNA-binding domain superfamily/Winged helix DNA-binding domain"/>
    <property type="match status" value="1"/>
</dbReference>
<evidence type="ECO:0000256" key="3">
    <source>
        <dbReference type="ARBA" id="ARBA00023082"/>
    </source>
</evidence>
<evidence type="ECO:0000259" key="5">
    <source>
        <dbReference type="Pfam" id="PF04542"/>
    </source>
</evidence>
<evidence type="ECO:0000313" key="7">
    <source>
        <dbReference type="EMBL" id="CAI2717130.1"/>
    </source>
</evidence>
<dbReference type="RefSeq" id="WP_282010092.1">
    <property type="nucleotide sequence ID" value="NZ_OX336137.1"/>
</dbReference>
<proteinExistence type="inferred from homology"/>
<gene>
    <name evidence="7" type="ORF">NSPWAT_0271</name>
</gene>
<sequence>METLAAAEIETLYARIRAFVAGRVGSAADADEITQDIFLKMHESLSRLKDRDRLVAWLYRIARNRIIDHYRTRKPEAPPVDRAVEAKEDDAAARHEIHACLRYFLQTLDAADRDILQRVEFDNQTQRQAAAALGITPAAAKSRHQRAKKRLKQGLESCCTYVFDRRGRVIDYDPQNQPCNDKG</sequence>
<evidence type="ECO:0000256" key="4">
    <source>
        <dbReference type="ARBA" id="ARBA00023163"/>
    </source>
</evidence>
<keyword evidence="3" id="KW-0731">Sigma factor</keyword>
<evidence type="ECO:0000256" key="2">
    <source>
        <dbReference type="ARBA" id="ARBA00023015"/>
    </source>
</evidence>
<evidence type="ECO:0000256" key="1">
    <source>
        <dbReference type="ARBA" id="ARBA00010641"/>
    </source>
</evidence>
<dbReference type="InterPro" id="IPR007627">
    <property type="entry name" value="RNA_pol_sigma70_r2"/>
</dbReference>
<dbReference type="InterPro" id="IPR013249">
    <property type="entry name" value="RNA_pol_sigma70_r4_t2"/>
</dbReference>
<name>A0ABM9HAH2_9BACT</name>
<dbReference type="Proteomes" id="UP001157733">
    <property type="component" value="Chromosome"/>
</dbReference>
<evidence type="ECO:0000259" key="6">
    <source>
        <dbReference type="Pfam" id="PF08281"/>
    </source>
</evidence>
<dbReference type="Pfam" id="PF04542">
    <property type="entry name" value="Sigma70_r2"/>
    <property type="match status" value="1"/>
</dbReference>
<keyword evidence="4" id="KW-0804">Transcription</keyword>
<keyword evidence="2" id="KW-0805">Transcription regulation</keyword>
<accession>A0ABM9HAH2</accession>
<dbReference type="Gene3D" id="1.10.1740.10">
    <property type="match status" value="1"/>
</dbReference>
<organism evidence="7 8">
    <name type="scientific">Nitrospina watsonii</name>
    <dbReference type="NCBI Taxonomy" id="1323948"/>
    <lineage>
        <taxon>Bacteria</taxon>
        <taxon>Pseudomonadati</taxon>
        <taxon>Nitrospinota/Tectimicrobiota group</taxon>
        <taxon>Nitrospinota</taxon>
        <taxon>Nitrospinia</taxon>
        <taxon>Nitrospinales</taxon>
        <taxon>Nitrospinaceae</taxon>
        <taxon>Nitrospina</taxon>
    </lineage>
</organism>
<dbReference type="PANTHER" id="PTHR43133">
    <property type="entry name" value="RNA POLYMERASE ECF-TYPE SIGMA FACTO"/>
    <property type="match status" value="1"/>
</dbReference>
<dbReference type="InterPro" id="IPR014284">
    <property type="entry name" value="RNA_pol_sigma-70_dom"/>
</dbReference>
<dbReference type="Pfam" id="PF08281">
    <property type="entry name" value="Sigma70_r4_2"/>
    <property type="match status" value="1"/>
</dbReference>
<dbReference type="InterPro" id="IPR039425">
    <property type="entry name" value="RNA_pol_sigma-70-like"/>
</dbReference>
<feature type="domain" description="RNA polymerase sigma-70 region 2" evidence="5">
    <location>
        <begin position="10"/>
        <end position="74"/>
    </location>
</feature>
<protein>
    <submittedName>
        <fullName evidence="7">RNA polymerase sigma factor SigZ</fullName>
    </submittedName>
</protein>
<dbReference type="InterPro" id="IPR013324">
    <property type="entry name" value="RNA_pol_sigma_r3/r4-like"/>
</dbReference>
<dbReference type="SUPFAM" id="SSF88659">
    <property type="entry name" value="Sigma3 and sigma4 domains of RNA polymerase sigma factors"/>
    <property type="match status" value="1"/>
</dbReference>
<dbReference type="InterPro" id="IPR013325">
    <property type="entry name" value="RNA_pol_sigma_r2"/>
</dbReference>